<protein>
    <recommendedName>
        <fullName evidence="4">Flagellar biosynthetic protein FliP</fullName>
    </recommendedName>
</protein>
<evidence type="ECO:0000313" key="3">
    <source>
        <dbReference type="Proteomes" id="UP000660745"/>
    </source>
</evidence>
<reference evidence="2" key="1">
    <citation type="journal article" date="2014" name="Int. J. Syst. Evol. Microbiol.">
        <title>Complete genome sequence of Corynebacterium casei LMG S-19264T (=DSM 44701T), isolated from a smear-ripened cheese.</title>
        <authorList>
            <consortium name="US DOE Joint Genome Institute (JGI-PGF)"/>
            <person name="Walter F."/>
            <person name="Albersmeier A."/>
            <person name="Kalinowski J."/>
            <person name="Ruckert C."/>
        </authorList>
    </citation>
    <scope>NUCLEOTIDE SEQUENCE</scope>
    <source>
        <strain evidence="2">CGMCC 4.7430</strain>
    </source>
</reference>
<keyword evidence="1" id="KW-0812">Transmembrane</keyword>
<keyword evidence="1" id="KW-1133">Transmembrane helix</keyword>
<evidence type="ECO:0000256" key="1">
    <source>
        <dbReference type="SAM" id="Phobius"/>
    </source>
</evidence>
<dbReference type="Proteomes" id="UP000660745">
    <property type="component" value="Unassembled WGS sequence"/>
</dbReference>
<feature type="transmembrane region" description="Helical" evidence="1">
    <location>
        <begin position="21"/>
        <end position="43"/>
    </location>
</feature>
<dbReference type="EMBL" id="BMNK01000003">
    <property type="protein sequence ID" value="GGP05603.1"/>
    <property type="molecule type" value="Genomic_DNA"/>
</dbReference>
<gene>
    <name evidence="2" type="ORF">GCM10012278_25800</name>
</gene>
<comment type="caution">
    <text evidence="2">The sequence shown here is derived from an EMBL/GenBank/DDBJ whole genome shotgun (WGS) entry which is preliminary data.</text>
</comment>
<name>A0A918E3T3_9ACTN</name>
<accession>A0A918E3T3</accession>
<organism evidence="2 3">
    <name type="scientific">Nonomuraea glycinis</name>
    <dbReference type="NCBI Taxonomy" id="2047744"/>
    <lineage>
        <taxon>Bacteria</taxon>
        <taxon>Bacillati</taxon>
        <taxon>Actinomycetota</taxon>
        <taxon>Actinomycetes</taxon>
        <taxon>Streptosporangiales</taxon>
        <taxon>Streptosporangiaceae</taxon>
        <taxon>Nonomuraea</taxon>
    </lineage>
</organism>
<sequence>MDMDPITSNTAARRWTRFARHYVEMVIAMFAGMFVLGFAQSAAGLAFTYQSDPELAYLLMAFNMSVGMAVWMRFRGHGWPATLEMCGAMFAPIVPLFPLLWLGLIDGMALMVVAHVAMFPAMLAVMLRRLDEYAGCAP</sequence>
<dbReference type="AlphaFoldDB" id="A0A918E3T3"/>
<evidence type="ECO:0000313" key="2">
    <source>
        <dbReference type="EMBL" id="GGP05603.1"/>
    </source>
</evidence>
<feature type="transmembrane region" description="Helical" evidence="1">
    <location>
        <begin position="81"/>
        <end position="102"/>
    </location>
</feature>
<evidence type="ECO:0008006" key="4">
    <source>
        <dbReference type="Google" id="ProtNLM"/>
    </source>
</evidence>
<reference evidence="2" key="2">
    <citation type="submission" date="2020-09" db="EMBL/GenBank/DDBJ databases">
        <authorList>
            <person name="Sun Q."/>
            <person name="Zhou Y."/>
        </authorList>
    </citation>
    <scope>NUCLEOTIDE SEQUENCE</scope>
    <source>
        <strain evidence="2">CGMCC 4.7430</strain>
    </source>
</reference>
<feature type="transmembrane region" description="Helical" evidence="1">
    <location>
        <begin position="108"/>
        <end position="127"/>
    </location>
</feature>
<keyword evidence="3" id="KW-1185">Reference proteome</keyword>
<keyword evidence="1" id="KW-0472">Membrane</keyword>
<feature type="transmembrane region" description="Helical" evidence="1">
    <location>
        <begin position="55"/>
        <end position="74"/>
    </location>
</feature>
<proteinExistence type="predicted"/>